<accession>A0A7W7CCE1</accession>
<dbReference type="SUPFAM" id="SSF52172">
    <property type="entry name" value="CheY-like"/>
    <property type="match status" value="1"/>
</dbReference>
<comment type="caution">
    <text evidence="1">The sequence shown here is derived from an EMBL/GenBank/DDBJ whole genome shotgun (WGS) entry which is preliminary data.</text>
</comment>
<gene>
    <name evidence="1" type="ORF">HNR67_004684</name>
</gene>
<keyword evidence="1" id="KW-0238">DNA-binding</keyword>
<sequence>MRFGGGGRVRAVLISGAPAMCEQLRLQLRFGDRVEVVDTVSACADGVPATRLYRPAVVVLSLGNRRGGCCRHLVRPLSMLAPVLVIIDRPDVPLVPKLLAAGARSFLVRGEYTVDELVNATTATARNIVHLSPAAATVLVDLLYARPVNVPF</sequence>
<organism evidence="1 2">
    <name type="scientific">Crossiella cryophila</name>
    <dbReference type="NCBI Taxonomy" id="43355"/>
    <lineage>
        <taxon>Bacteria</taxon>
        <taxon>Bacillati</taxon>
        <taxon>Actinomycetota</taxon>
        <taxon>Actinomycetes</taxon>
        <taxon>Pseudonocardiales</taxon>
        <taxon>Pseudonocardiaceae</taxon>
        <taxon>Crossiella</taxon>
    </lineage>
</organism>
<dbReference type="AlphaFoldDB" id="A0A7W7CCE1"/>
<dbReference type="RefSeq" id="WP_185004386.1">
    <property type="nucleotide sequence ID" value="NZ_BAAAUI010000036.1"/>
</dbReference>
<dbReference type="EMBL" id="JACHMH010000001">
    <property type="protein sequence ID" value="MBB4678566.1"/>
    <property type="molecule type" value="Genomic_DNA"/>
</dbReference>
<keyword evidence="2" id="KW-1185">Reference proteome</keyword>
<dbReference type="InterPro" id="IPR011006">
    <property type="entry name" value="CheY-like_superfamily"/>
</dbReference>
<name>A0A7W7CCE1_9PSEU</name>
<protein>
    <submittedName>
        <fullName evidence="1">DNA-binding NarL/FixJ family response regulator</fullName>
    </submittedName>
</protein>
<dbReference type="Proteomes" id="UP000533598">
    <property type="component" value="Unassembled WGS sequence"/>
</dbReference>
<proteinExistence type="predicted"/>
<evidence type="ECO:0000313" key="2">
    <source>
        <dbReference type="Proteomes" id="UP000533598"/>
    </source>
</evidence>
<reference evidence="1 2" key="1">
    <citation type="submission" date="2020-08" db="EMBL/GenBank/DDBJ databases">
        <title>Sequencing the genomes of 1000 actinobacteria strains.</title>
        <authorList>
            <person name="Klenk H.-P."/>
        </authorList>
    </citation>
    <scope>NUCLEOTIDE SEQUENCE [LARGE SCALE GENOMIC DNA]</scope>
    <source>
        <strain evidence="1 2">DSM 44230</strain>
    </source>
</reference>
<evidence type="ECO:0000313" key="1">
    <source>
        <dbReference type="EMBL" id="MBB4678566.1"/>
    </source>
</evidence>
<dbReference type="GO" id="GO:0003677">
    <property type="term" value="F:DNA binding"/>
    <property type="evidence" value="ECO:0007669"/>
    <property type="project" value="UniProtKB-KW"/>
</dbReference>